<dbReference type="InterPro" id="IPR036846">
    <property type="entry name" value="GM2-AP_sf"/>
</dbReference>
<dbReference type="PANTHER" id="PTHR21112">
    <property type="entry name" value="CHEMOSENSORY PROTEIN A 29A-RELATED"/>
    <property type="match status" value="1"/>
</dbReference>
<evidence type="ECO:0000256" key="1">
    <source>
        <dbReference type="ARBA" id="ARBA00022729"/>
    </source>
</evidence>
<feature type="signal peptide" evidence="2">
    <location>
        <begin position="1"/>
        <end position="17"/>
    </location>
</feature>
<reference evidence="3 4" key="1">
    <citation type="submission" date="2024-06" db="EMBL/GenBank/DDBJ databases">
        <title>A chromosome-level genome assembly of beet webworm, Loxostege sticticalis.</title>
        <authorList>
            <person name="Zhang Y."/>
        </authorList>
    </citation>
    <scope>NUCLEOTIDE SEQUENCE [LARGE SCALE GENOMIC DNA]</scope>
    <source>
        <strain evidence="3">AQ026</strain>
        <tissue evidence="3">Whole body</tissue>
    </source>
</reference>
<dbReference type="EMBL" id="JBEUOH010000016">
    <property type="protein sequence ID" value="KAL0872012.1"/>
    <property type="molecule type" value="Genomic_DNA"/>
</dbReference>
<name>A0ABR3HNL6_LOXSC</name>
<evidence type="ECO:0000256" key="2">
    <source>
        <dbReference type="SAM" id="SignalP"/>
    </source>
</evidence>
<evidence type="ECO:0000313" key="3">
    <source>
        <dbReference type="EMBL" id="KAL0872012.1"/>
    </source>
</evidence>
<comment type="caution">
    <text evidence="3">The sequence shown here is derived from an EMBL/GenBank/DDBJ whole genome shotgun (WGS) entry which is preliminary data.</text>
</comment>
<dbReference type="PANTHER" id="PTHR21112:SF0">
    <property type="entry name" value="CHEMOSENSORY PROTEIN A 29A-RELATED"/>
    <property type="match status" value="1"/>
</dbReference>
<proteinExistence type="predicted"/>
<sequence length="178" mass="20238">MLAHILWWLMLFDISMQYHDKMLGPSDFTFKLMKVCEDFETVVNFAISQKKHNRTTNVLDIRVASADFEIGDNLVVELKGSLKKDGGYKPGAYYVKDVVCKLLQKVVGEIADDIFAAAGIEGCPIPPGEYAALNYYFDNTKFTVPQVFGEYKMDINVFKDDVLVGCFVAFYDLMDKRQ</sequence>
<organism evidence="3 4">
    <name type="scientific">Loxostege sticticalis</name>
    <name type="common">Beet webworm moth</name>
    <dbReference type="NCBI Taxonomy" id="481309"/>
    <lineage>
        <taxon>Eukaryota</taxon>
        <taxon>Metazoa</taxon>
        <taxon>Ecdysozoa</taxon>
        <taxon>Arthropoda</taxon>
        <taxon>Hexapoda</taxon>
        <taxon>Insecta</taxon>
        <taxon>Pterygota</taxon>
        <taxon>Neoptera</taxon>
        <taxon>Endopterygota</taxon>
        <taxon>Lepidoptera</taxon>
        <taxon>Glossata</taxon>
        <taxon>Ditrysia</taxon>
        <taxon>Pyraloidea</taxon>
        <taxon>Crambidae</taxon>
        <taxon>Pyraustinae</taxon>
        <taxon>Loxostege</taxon>
    </lineage>
</organism>
<dbReference type="Gene3D" id="2.70.220.10">
    <property type="entry name" value="Ganglioside GM2 activator"/>
    <property type="match status" value="1"/>
</dbReference>
<evidence type="ECO:0000313" key="4">
    <source>
        <dbReference type="Proteomes" id="UP001549920"/>
    </source>
</evidence>
<keyword evidence="1 2" id="KW-0732">Signal</keyword>
<gene>
    <name evidence="3" type="ORF">ABMA27_004452</name>
</gene>
<feature type="chain" id="PRO_5047483164" description="MD-2-related lipid-recognition domain-containing protein" evidence="2">
    <location>
        <begin position="18"/>
        <end position="178"/>
    </location>
</feature>
<dbReference type="Proteomes" id="UP001549920">
    <property type="component" value="Unassembled WGS sequence"/>
</dbReference>
<protein>
    <recommendedName>
        <fullName evidence="5">MD-2-related lipid-recognition domain-containing protein</fullName>
    </recommendedName>
</protein>
<keyword evidence="4" id="KW-1185">Reference proteome</keyword>
<accession>A0ABR3HNL6</accession>
<evidence type="ECO:0008006" key="5">
    <source>
        <dbReference type="Google" id="ProtNLM"/>
    </source>
</evidence>